<evidence type="ECO:0008006" key="5">
    <source>
        <dbReference type="Google" id="ProtNLM"/>
    </source>
</evidence>
<dbReference type="GO" id="GO:0032053">
    <property type="term" value="P:ciliary basal body organization"/>
    <property type="evidence" value="ECO:0007669"/>
    <property type="project" value="TreeGrafter"/>
</dbReference>
<feature type="region of interest" description="Disordered" evidence="2">
    <location>
        <begin position="769"/>
        <end position="843"/>
    </location>
</feature>
<comment type="caution">
    <text evidence="3">The sequence shown here is derived from an EMBL/GenBank/DDBJ whole genome shotgun (WGS) entry which is preliminary data.</text>
</comment>
<feature type="coiled-coil region" evidence="1">
    <location>
        <begin position="532"/>
        <end position="559"/>
    </location>
</feature>
<dbReference type="EMBL" id="JAGKHQ010000011">
    <property type="protein sequence ID" value="KAG7504578.1"/>
    <property type="molecule type" value="Genomic_DNA"/>
</dbReference>
<dbReference type="PANTHER" id="PTHR13594:SF3">
    <property type="entry name" value="CENTRIOLAR COILED-COIL PROTEIN OF 110 KDA-LIKE ISOFORM X3"/>
    <property type="match status" value="1"/>
</dbReference>
<proteinExistence type="predicted"/>
<dbReference type="GO" id="GO:1903723">
    <property type="term" value="P:negative regulation of centriole elongation"/>
    <property type="evidence" value="ECO:0007669"/>
    <property type="project" value="TreeGrafter"/>
</dbReference>
<protein>
    <recommendedName>
        <fullName evidence="5">Centriolar coiled-coil protein of 110 kDa-like</fullName>
    </recommendedName>
</protein>
<feature type="compositionally biased region" description="Basic and acidic residues" evidence="2">
    <location>
        <begin position="189"/>
        <end position="201"/>
    </location>
</feature>
<dbReference type="PANTHER" id="PTHR13594">
    <property type="entry name" value="CENTRIOLAR COILED-COIL PROTEIN OF 110 KDA"/>
    <property type="match status" value="1"/>
</dbReference>
<dbReference type="Pfam" id="PF16025">
    <property type="entry name" value="CaM_bind"/>
    <property type="match status" value="1"/>
</dbReference>
<dbReference type="AlphaFoldDB" id="A0AAV6RGN6"/>
<name>A0AAV6RGN6_SOLSE</name>
<feature type="compositionally biased region" description="Basic and acidic residues" evidence="2">
    <location>
        <begin position="313"/>
        <end position="323"/>
    </location>
</feature>
<dbReference type="GO" id="GO:0032465">
    <property type="term" value="P:regulation of cytokinesis"/>
    <property type="evidence" value="ECO:0007669"/>
    <property type="project" value="InterPro"/>
</dbReference>
<accession>A0AAV6RGN6</accession>
<feature type="compositionally biased region" description="Polar residues" evidence="2">
    <location>
        <begin position="782"/>
        <end position="808"/>
    </location>
</feature>
<sequence>MCGCPEMESYEEFCLRTLAILQEEGKFNKATCEPLCSLKACSVIQFYGRAVLSPLLSAEQRTDMCRHRERAVLQEVNRQNQQRNELLARVQDVLDQTQTHKVQSEEANKLPVSTSVAVSGYTLVTDSSRRPSEPEFGLQTNDQLNTQCSGTVSLSGCNAVVELKVERGERSEEEEEEEEDDDDISLDSLLKKSREYVKKEQSQQGSKLTHIAQSETVSDKENKSCHSKGGTGIEFGFSLHHSPTGTPQTHSLHQTFFEPALQQSGCLSPCLPDRYARLRSPESSSSPCARRRRPRPVSAGNIHISFPISPEDLVPRSPERTREGASMADWGEALVGSTKSSNHCGQVGREGGGNVSSSGNHLSSHCGTSPVREACSPIVASMPSPMGHHDHSGAGFRRRCHTMDSQLQNYRSGVGHIDRSKERVPRFMAGVPLLAPGWRSPAAPLTQSYEVENPSLSLLSPHMTPDMAHVTVRMEPDGPQGPHNGRITSTVLRNAPETQESKTEQPQRQVQALGDMQRLLEEEHALQMSLLLAEQEKEQQCLRLELEETERRLKEQQCLWPLSGDGCGWKRRSISDSCPVVSPSCPALSPAHTPSERSPGLSIGFPSPVSSSVCTPSVQPPVYLWGPSRSAGKPRGRLSLVLTAEQQRTFSRLGAIARGFLTRRLLKIEKVKHLRQTIADTQEFIRSFQSEAPQRKCRLSTQDLSLQERVKAQLRAALYDIHDIFFEMPLGDQLALVRQDRELRVEKKLRDLEKAKCVKERVVLSAATQRSLDRKKRVGESPAQTRKIQQKPKSPTTNRVLKPSQCSNAPVPGQLNHQGSWHRKTPEDRVKRSDSLKKQHSLG</sequence>
<dbReference type="Proteomes" id="UP000693946">
    <property type="component" value="Linkage Group LG19"/>
</dbReference>
<evidence type="ECO:0000256" key="1">
    <source>
        <dbReference type="SAM" id="Coils"/>
    </source>
</evidence>
<feature type="region of interest" description="Disordered" evidence="2">
    <location>
        <begin position="165"/>
        <end position="229"/>
    </location>
</feature>
<gene>
    <name evidence="3" type="ORF">JOB18_012229</name>
</gene>
<feature type="compositionally biased region" description="Polar residues" evidence="2">
    <location>
        <begin position="355"/>
        <end position="367"/>
    </location>
</feature>
<evidence type="ECO:0000313" key="4">
    <source>
        <dbReference type="Proteomes" id="UP000693946"/>
    </source>
</evidence>
<evidence type="ECO:0000313" key="3">
    <source>
        <dbReference type="EMBL" id="KAG7504578.1"/>
    </source>
</evidence>
<dbReference type="InterPro" id="IPR033207">
    <property type="entry name" value="CCP110"/>
</dbReference>
<dbReference type="GO" id="GO:0005814">
    <property type="term" value="C:centriole"/>
    <property type="evidence" value="ECO:0007669"/>
    <property type="project" value="InterPro"/>
</dbReference>
<feature type="compositionally biased region" description="Polar residues" evidence="2">
    <location>
        <begin position="202"/>
        <end position="216"/>
    </location>
</feature>
<feature type="compositionally biased region" description="Acidic residues" evidence="2">
    <location>
        <begin position="171"/>
        <end position="185"/>
    </location>
</feature>
<keyword evidence="1" id="KW-0175">Coiled coil</keyword>
<feature type="compositionally biased region" description="Basic and acidic residues" evidence="2">
    <location>
        <begin position="824"/>
        <end position="837"/>
    </location>
</feature>
<reference evidence="3 4" key="1">
    <citation type="journal article" date="2021" name="Sci. Rep.">
        <title>Chromosome anchoring in Senegalese sole (Solea senegalensis) reveals sex-associated markers and genome rearrangements in flatfish.</title>
        <authorList>
            <person name="Guerrero-Cozar I."/>
            <person name="Gomez-Garrido J."/>
            <person name="Berbel C."/>
            <person name="Martinez-Blanch J.F."/>
            <person name="Alioto T."/>
            <person name="Claros M.G."/>
            <person name="Gagnaire P.A."/>
            <person name="Manchado M."/>
        </authorList>
    </citation>
    <scope>NUCLEOTIDE SEQUENCE [LARGE SCALE GENOMIC DNA]</scope>
    <source>
        <strain evidence="3">Sse05_10M</strain>
    </source>
</reference>
<evidence type="ECO:0000256" key="2">
    <source>
        <dbReference type="SAM" id="MobiDB-lite"/>
    </source>
</evidence>
<organism evidence="3 4">
    <name type="scientific">Solea senegalensis</name>
    <name type="common">Senegalese sole</name>
    <dbReference type="NCBI Taxonomy" id="28829"/>
    <lineage>
        <taxon>Eukaryota</taxon>
        <taxon>Metazoa</taxon>
        <taxon>Chordata</taxon>
        <taxon>Craniata</taxon>
        <taxon>Vertebrata</taxon>
        <taxon>Euteleostomi</taxon>
        <taxon>Actinopterygii</taxon>
        <taxon>Neopterygii</taxon>
        <taxon>Teleostei</taxon>
        <taxon>Neoteleostei</taxon>
        <taxon>Acanthomorphata</taxon>
        <taxon>Carangaria</taxon>
        <taxon>Pleuronectiformes</taxon>
        <taxon>Pleuronectoidei</taxon>
        <taxon>Soleidae</taxon>
        <taxon>Solea</taxon>
    </lineage>
</organism>
<dbReference type="GO" id="GO:0007099">
    <property type="term" value="P:centriole replication"/>
    <property type="evidence" value="ECO:0007669"/>
    <property type="project" value="InterPro"/>
</dbReference>
<keyword evidence="4" id="KW-1185">Reference proteome</keyword>
<feature type="region of interest" description="Disordered" evidence="2">
    <location>
        <begin position="278"/>
        <end position="368"/>
    </location>
</feature>